<keyword evidence="1" id="KW-0175">Coiled coil</keyword>
<dbReference type="SUPFAM" id="SSF52540">
    <property type="entry name" value="P-loop containing nucleoside triphosphate hydrolases"/>
    <property type="match status" value="1"/>
</dbReference>
<evidence type="ECO:0000256" key="1">
    <source>
        <dbReference type="SAM" id="Coils"/>
    </source>
</evidence>
<reference evidence="2 3" key="1">
    <citation type="submission" date="2022-09" db="EMBL/GenBank/DDBJ databases">
        <authorList>
            <person name="Han X.L."/>
            <person name="Wang Q."/>
            <person name="Lu T."/>
        </authorList>
    </citation>
    <scope>NUCLEOTIDE SEQUENCE [LARGE SCALE GENOMIC DNA]</scope>
    <source>
        <strain evidence="2 3">WQ 127069</strain>
    </source>
</reference>
<dbReference type="EMBL" id="JAOQIO010000086">
    <property type="protein sequence ID" value="MCU6794854.1"/>
    <property type="molecule type" value="Genomic_DNA"/>
</dbReference>
<accession>A0ABT2UJN0</accession>
<evidence type="ECO:0000313" key="3">
    <source>
        <dbReference type="Proteomes" id="UP001652445"/>
    </source>
</evidence>
<comment type="caution">
    <text evidence="2">The sequence shown here is derived from an EMBL/GenBank/DDBJ whole genome shotgun (WGS) entry which is preliminary data.</text>
</comment>
<dbReference type="Proteomes" id="UP001652445">
    <property type="component" value="Unassembled WGS sequence"/>
</dbReference>
<feature type="coiled-coil region" evidence="1">
    <location>
        <begin position="358"/>
        <end position="408"/>
    </location>
</feature>
<sequence>MDIRITNLSVRCRKENFSVDFSSSVTYFYGKMGAGKSTILRLIDFCLGNELVETPALQQEFIGADLNLIIKQKFVVLSRDKGSNQINVTWILQNSAESLNVIVPTKASADSKPIIPNTSIQTLSDLLFFLSEMQPPKVRKSKIKDDTELIRLSFRDLMWYCYLDQDQIDSSFFHLGRDEHEFKKLKSRDVMRLLLGFHQETVAQLETELFDVRRRKSTLHETADRIQSFLRENNIAETTEIEFELQNLELELESMKLDALHLRDNLIRENVHILDEHKQRAMQQSKNLDQLFKAHNDLTEQIIRRKKLHNEFNVAALKVSRSTIAQNLLRGIDYCNCPQCGQEIQNRINKENVCKLCLQDYSNEINKNEAEIIQADLRNRQSELKESIHKLERQLEVIERERLYIAQEKSITDIKINELERDYDSAYLAEARDLERQTGVLEGRKQELLNLLPLPMKIAQLYKEVEELGVTEIRLKNELEYARHNAEMDRGNLDELKSLFLENLALVGFPGINIDDYLEISTTDFIPRITRFGEDELFTTEFANLGSGGKKTIYKCCYILAIHRLAARKHIALPSFLLIDTPMKNISERENKDIFEGFYHLIYKLYSSELSDKQLIIIDKEFFSPVGTPYEDYFKIKDNFKVTHMTPDDPENPPLIQYYRGH</sequence>
<feature type="coiled-coil region" evidence="1">
    <location>
        <begin position="238"/>
        <end position="294"/>
    </location>
</feature>
<dbReference type="RefSeq" id="WP_262685946.1">
    <property type="nucleotide sequence ID" value="NZ_JAOQIO010000086.1"/>
</dbReference>
<organism evidence="2 3">
    <name type="scientific">Paenibacillus baimaensis</name>
    <dbReference type="NCBI Taxonomy" id="2982185"/>
    <lineage>
        <taxon>Bacteria</taxon>
        <taxon>Bacillati</taxon>
        <taxon>Bacillota</taxon>
        <taxon>Bacilli</taxon>
        <taxon>Bacillales</taxon>
        <taxon>Paenibacillaceae</taxon>
        <taxon>Paenibacillus</taxon>
    </lineage>
</organism>
<keyword evidence="3" id="KW-1185">Reference proteome</keyword>
<name>A0ABT2UJN0_9BACL</name>
<proteinExistence type="predicted"/>
<gene>
    <name evidence="2" type="ORF">OB236_22330</name>
</gene>
<protein>
    <submittedName>
        <fullName evidence="2">AAA family ATPase</fullName>
    </submittedName>
</protein>
<dbReference type="Gene3D" id="3.40.50.300">
    <property type="entry name" value="P-loop containing nucleotide triphosphate hydrolases"/>
    <property type="match status" value="1"/>
</dbReference>
<evidence type="ECO:0000313" key="2">
    <source>
        <dbReference type="EMBL" id="MCU6794854.1"/>
    </source>
</evidence>
<dbReference type="InterPro" id="IPR027417">
    <property type="entry name" value="P-loop_NTPase"/>
</dbReference>